<dbReference type="GO" id="GO:0000287">
    <property type="term" value="F:magnesium ion binding"/>
    <property type="evidence" value="ECO:0007669"/>
    <property type="project" value="InterPro"/>
</dbReference>
<dbReference type="InterPro" id="IPR012001">
    <property type="entry name" value="Thiamin_PyroP_enz_TPP-bd_dom"/>
</dbReference>
<dbReference type="Gene3D" id="3.40.50.1220">
    <property type="entry name" value="TPP-binding domain"/>
    <property type="match status" value="1"/>
</dbReference>
<dbReference type="Gene3D" id="3.40.50.970">
    <property type="match status" value="2"/>
</dbReference>
<evidence type="ECO:0000256" key="1">
    <source>
        <dbReference type="ARBA" id="ARBA00007812"/>
    </source>
</evidence>
<dbReference type="SUPFAM" id="SSF52467">
    <property type="entry name" value="DHS-like NAD/FAD-binding domain"/>
    <property type="match status" value="1"/>
</dbReference>
<dbReference type="EMBL" id="FNOK01000046">
    <property type="protein sequence ID" value="SDZ10055.1"/>
    <property type="molecule type" value="Genomic_DNA"/>
</dbReference>
<evidence type="ECO:0000256" key="2">
    <source>
        <dbReference type="ARBA" id="ARBA00023052"/>
    </source>
</evidence>
<dbReference type="CDD" id="cd07035">
    <property type="entry name" value="TPP_PYR_POX_like"/>
    <property type="match status" value="1"/>
</dbReference>
<sequence>MNTARSGGELVVAQLEKHGVTTAFCVPGESYLEVLDALHDSPIRLVVCRHEGGAAYMADADARLTGGVGVCLVTRGPGASNALVALHTAWQGRVPLLLFVGLIPRGERDREAFQEFDLARTFGASAKSVLTIDRADRIPELLAQAFLIARSGRPGPVVVGLPEDMLRDAVEVGDGEPFPLPRTAIGAEQANSVADLIADARRPLVVLGGSPWEPGAAALIRQWAENWELPVVTDFRHQDLLDNESASYAGYLGFGRDEEAARALADADVVIAVGTPLGDVASDGWSLVRPDAAVVSVLPDPEGHAAIHRPRYRFLATPAAFAGAMAATSPPDERPWAARTRELRERFEWYRTPQPVGDRLDLGIAMAELQKRLPADTVVTFGAGNHALWAQRYLSYRTYPAQLAPRNGSMGYGVPAAVAAAIRHPRRRVVSVAGDGCFLMNGQEFATAVAEGAAPVILVVSNGMYGTIRQHQALRHPGRESGTRLVNPDFAAYARAFGGHGELVEETGQVGPALDRAFAAGLPAIVELRIDGARIAPETTLDDLRE</sequence>
<dbReference type="Proteomes" id="UP000199529">
    <property type="component" value="Unassembled WGS sequence"/>
</dbReference>
<keyword evidence="8" id="KW-1185">Reference proteome</keyword>
<evidence type="ECO:0000256" key="3">
    <source>
        <dbReference type="RuleBase" id="RU362132"/>
    </source>
</evidence>
<evidence type="ECO:0000313" key="7">
    <source>
        <dbReference type="EMBL" id="SDZ10055.1"/>
    </source>
</evidence>
<dbReference type="Pfam" id="PF02776">
    <property type="entry name" value="TPP_enzyme_N"/>
    <property type="match status" value="1"/>
</dbReference>
<dbReference type="PANTHER" id="PTHR18968:SF120">
    <property type="entry name" value="ACETOLACTATE SYNTHASE LARGE SUBUNIT"/>
    <property type="match status" value="1"/>
</dbReference>
<dbReference type="GO" id="GO:0003984">
    <property type="term" value="F:acetolactate synthase activity"/>
    <property type="evidence" value="ECO:0007669"/>
    <property type="project" value="TreeGrafter"/>
</dbReference>
<evidence type="ECO:0000259" key="4">
    <source>
        <dbReference type="Pfam" id="PF00205"/>
    </source>
</evidence>
<dbReference type="InterPro" id="IPR029061">
    <property type="entry name" value="THDP-binding"/>
</dbReference>
<dbReference type="GO" id="GO:0030976">
    <property type="term" value="F:thiamine pyrophosphate binding"/>
    <property type="evidence" value="ECO:0007669"/>
    <property type="project" value="InterPro"/>
</dbReference>
<feature type="domain" description="Thiamine pyrophosphate enzyme N-terminal TPP-binding" evidence="6">
    <location>
        <begin position="6"/>
        <end position="118"/>
    </location>
</feature>
<dbReference type="FunFam" id="3.40.50.970:FF:000007">
    <property type="entry name" value="Acetolactate synthase"/>
    <property type="match status" value="1"/>
</dbReference>
<dbReference type="GO" id="GO:0050660">
    <property type="term" value="F:flavin adenine dinucleotide binding"/>
    <property type="evidence" value="ECO:0007669"/>
    <property type="project" value="TreeGrafter"/>
</dbReference>
<keyword evidence="2 3" id="KW-0786">Thiamine pyrophosphate</keyword>
<dbReference type="InterPro" id="IPR000399">
    <property type="entry name" value="TPP-bd_CS"/>
</dbReference>
<dbReference type="PANTHER" id="PTHR18968">
    <property type="entry name" value="THIAMINE PYROPHOSPHATE ENZYMES"/>
    <property type="match status" value="1"/>
</dbReference>
<dbReference type="SUPFAM" id="SSF52518">
    <property type="entry name" value="Thiamin diphosphate-binding fold (THDP-binding)"/>
    <property type="match status" value="2"/>
</dbReference>
<gene>
    <name evidence="7" type="ORF">SAMN05216215_104663</name>
</gene>
<dbReference type="AlphaFoldDB" id="A0A1H3QAK3"/>
<feature type="domain" description="Thiamine pyrophosphate enzyme TPP-binding" evidence="5">
    <location>
        <begin position="382"/>
        <end position="527"/>
    </location>
</feature>
<dbReference type="RefSeq" id="WP_093274129.1">
    <property type="nucleotide sequence ID" value="NZ_FNOK01000046.1"/>
</dbReference>
<accession>A0A1H3QAK3</accession>
<dbReference type="InterPro" id="IPR045229">
    <property type="entry name" value="TPP_enz"/>
</dbReference>
<feature type="domain" description="Thiamine pyrophosphate enzyme central" evidence="4">
    <location>
        <begin position="192"/>
        <end position="322"/>
    </location>
</feature>
<dbReference type="GO" id="GO:0009097">
    <property type="term" value="P:isoleucine biosynthetic process"/>
    <property type="evidence" value="ECO:0007669"/>
    <property type="project" value="TreeGrafter"/>
</dbReference>
<evidence type="ECO:0000259" key="6">
    <source>
        <dbReference type="Pfam" id="PF02776"/>
    </source>
</evidence>
<dbReference type="PROSITE" id="PS00187">
    <property type="entry name" value="TPP_ENZYMES"/>
    <property type="match status" value="1"/>
</dbReference>
<dbReference type="GO" id="GO:0005948">
    <property type="term" value="C:acetolactate synthase complex"/>
    <property type="evidence" value="ECO:0007669"/>
    <property type="project" value="TreeGrafter"/>
</dbReference>
<protein>
    <submittedName>
        <fullName evidence="7">Acetolactate synthase-1/2/3 large subunit</fullName>
    </submittedName>
</protein>
<dbReference type="GO" id="GO:0009099">
    <property type="term" value="P:L-valine biosynthetic process"/>
    <property type="evidence" value="ECO:0007669"/>
    <property type="project" value="TreeGrafter"/>
</dbReference>
<name>A0A1H3QAK3_9PSEU</name>
<evidence type="ECO:0000259" key="5">
    <source>
        <dbReference type="Pfam" id="PF02775"/>
    </source>
</evidence>
<dbReference type="OrthoDB" id="4494979at2"/>
<dbReference type="InterPro" id="IPR012000">
    <property type="entry name" value="Thiamin_PyroP_enz_cen_dom"/>
</dbReference>
<comment type="similarity">
    <text evidence="1 3">Belongs to the TPP enzyme family.</text>
</comment>
<evidence type="ECO:0000313" key="8">
    <source>
        <dbReference type="Proteomes" id="UP000199529"/>
    </source>
</evidence>
<dbReference type="STRING" id="418495.SAMN05216215_104663"/>
<dbReference type="Pfam" id="PF02775">
    <property type="entry name" value="TPP_enzyme_C"/>
    <property type="match status" value="1"/>
</dbReference>
<organism evidence="7 8">
    <name type="scientific">Saccharopolyspora shandongensis</name>
    <dbReference type="NCBI Taxonomy" id="418495"/>
    <lineage>
        <taxon>Bacteria</taxon>
        <taxon>Bacillati</taxon>
        <taxon>Actinomycetota</taxon>
        <taxon>Actinomycetes</taxon>
        <taxon>Pseudonocardiales</taxon>
        <taxon>Pseudonocardiaceae</taxon>
        <taxon>Saccharopolyspora</taxon>
    </lineage>
</organism>
<dbReference type="Pfam" id="PF00205">
    <property type="entry name" value="TPP_enzyme_M"/>
    <property type="match status" value="1"/>
</dbReference>
<dbReference type="InterPro" id="IPR029035">
    <property type="entry name" value="DHS-like_NAD/FAD-binding_dom"/>
</dbReference>
<dbReference type="CDD" id="cd00568">
    <property type="entry name" value="TPP_enzymes"/>
    <property type="match status" value="1"/>
</dbReference>
<dbReference type="NCBIfam" id="NF006052">
    <property type="entry name" value="PRK08199.1"/>
    <property type="match status" value="1"/>
</dbReference>
<proteinExistence type="inferred from homology"/>
<dbReference type="InterPro" id="IPR011766">
    <property type="entry name" value="TPP_enzyme_TPP-bd"/>
</dbReference>
<reference evidence="8" key="1">
    <citation type="submission" date="2016-10" db="EMBL/GenBank/DDBJ databases">
        <authorList>
            <person name="Varghese N."/>
            <person name="Submissions S."/>
        </authorList>
    </citation>
    <scope>NUCLEOTIDE SEQUENCE [LARGE SCALE GENOMIC DNA]</scope>
    <source>
        <strain evidence="8">CGMCC 4.3530</strain>
    </source>
</reference>